<proteinExistence type="predicted"/>
<sequence length="168" mass="18891">MKSPKPSKATTKKQWRPNQTMTKQSSKQFRAISAHAWPSLTRTNNHTHQPPQHYQSQQTAKDSTKKTGTTNTTAVINSTKIKKYWHTIEFSNNTHTHNQASATETQPNTATNTASTQHEQPSTPRASDHHNTNRVAATPINLHTPQPTHKPPAQTHKSRGRGRRKAKN</sequence>
<accession>A0A410W707</accession>
<feature type="compositionally biased region" description="Polar residues" evidence="1">
    <location>
        <begin position="40"/>
        <end position="60"/>
    </location>
</feature>
<evidence type="ECO:0000313" key="2">
    <source>
        <dbReference type="EMBL" id="QAU51752.1"/>
    </source>
</evidence>
<feature type="region of interest" description="Disordered" evidence="1">
    <location>
        <begin position="1"/>
        <end position="76"/>
    </location>
</feature>
<evidence type="ECO:0000256" key="1">
    <source>
        <dbReference type="SAM" id="MobiDB-lite"/>
    </source>
</evidence>
<evidence type="ECO:0000313" key="3">
    <source>
        <dbReference type="Proteomes" id="UP000288929"/>
    </source>
</evidence>
<dbReference type="Proteomes" id="UP000288929">
    <property type="component" value="Chromosome"/>
</dbReference>
<keyword evidence="3" id="KW-1185">Reference proteome</keyword>
<name>A0A410W707_9CORY</name>
<dbReference type="EMBL" id="CP035299">
    <property type="protein sequence ID" value="QAU51752.1"/>
    <property type="molecule type" value="Genomic_DNA"/>
</dbReference>
<protein>
    <submittedName>
        <fullName evidence="2">Uncharacterized protein</fullName>
    </submittedName>
</protein>
<feature type="compositionally biased region" description="Low complexity" evidence="1">
    <location>
        <begin position="66"/>
        <end position="76"/>
    </location>
</feature>
<dbReference type="KEGG" id="cpeg:CPELA_02295"/>
<dbReference type="AlphaFoldDB" id="A0A410W707"/>
<feature type="region of interest" description="Disordered" evidence="1">
    <location>
        <begin position="92"/>
        <end position="168"/>
    </location>
</feature>
<feature type="compositionally biased region" description="Polar residues" evidence="1">
    <location>
        <begin position="16"/>
        <end position="28"/>
    </location>
</feature>
<feature type="compositionally biased region" description="Polar residues" evidence="1">
    <location>
        <begin position="92"/>
        <end position="125"/>
    </location>
</feature>
<organism evidence="2 3">
    <name type="scientific">Corynebacterium pelargi</name>
    <dbReference type="NCBI Taxonomy" id="1471400"/>
    <lineage>
        <taxon>Bacteria</taxon>
        <taxon>Bacillati</taxon>
        <taxon>Actinomycetota</taxon>
        <taxon>Actinomycetes</taxon>
        <taxon>Mycobacteriales</taxon>
        <taxon>Corynebacteriaceae</taxon>
        <taxon>Corynebacterium</taxon>
    </lineage>
</organism>
<feature type="compositionally biased region" description="Basic residues" evidence="1">
    <location>
        <begin position="156"/>
        <end position="168"/>
    </location>
</feature>
<reference evidence="2 3" key="1">
    <citation type="submission" date="2019-01" db="EMBL/GenBank/DDBJ databases">
        <authorList>
            <person name="Ruckert C."/>
            <person name="Busche T."/>
            <person name="Kalinowski J."/>
        </authorList>
    </citation>
    <scope>NUCLEOTIDE SEQUENCE [LARGE SCALE GENOMIC DNA]</scope>
    <source>
        <strain evidence="2 3">136/3</strain>
    </source>
</reference>
<gene>
    <name evidence="2" type="ORF">CPELA_02295</name>
</gene>